<protein>
    <recommendedName>
        <fullName evidence="5">LapA family protein</fullName>
    </recommendedName>
</protein>
<accession>A0ABV8AQF8</accession>
<name>A0ABV8AQF8_9BACT</name>
<sequence length="116" mass="12998">MKKFTQVLQIVLLVFFAAMTIFFVAFDTLGGLFGTAEISSDQMVKIMLTGLIIFLITWLSAYLTIKGLSDSLTKKEIEMNKLKAKLYDLEHPDIPQKKPEQKKEGSEPTANPSPSE</sequence>
<feature type="compositionally biased region" description="Basic and acidic residues" evidence="1">
    <location>
        <begin position="88"/>
        <end position="106"/>
    </location>
</feature>
<organism evidence="3 4">
    <name type="scientific">Algoriphagus namhaensis</name>
    <dbReference type="NCBI Taxonomy" id="915353"/>
    <lineage>
        <taxon>Bacteria</taxon>
        <taxon>Pseudomonadati</taxon>
        <taxon>Bacteroidota</taxon>
        <taxon>Cytophagia</taxon>
        <taxon>Cytophagales</taxon>
        <taxon>Cyclobacteriaceae</taxon>
        <taxon>Algoriphagus</taxon>
    </lineage>
</organism>
<evidence type="ECO:0000313" key="4">
    <source>
        <dbReference type="Proteomes" id="UP001595805"/>
    </source>
</evidence>
<feature type="transmembrane region" description="Helical" evidence="2">
    <location>
        <begin position="46"/>
        <end position="65"/>
    </location>
</feature>
<dbReference type="Proteomes" id="UP001595805">
    <property type="component" value="Unassembled WGS sequence"/>
</dbReference>
<dbReference type="RefSeq" id="WP_377905407.1">
    <property type="nucleotide sequence ID" value="NZ_JBHRZS010000007.1"/>
</dbReference>
<feature type="region of interest" description="Disordered" evidence="1">
    <location>
        <begin position="88"/>
        <end position="116"/>
    </location>
</feature>
<feature type="transmembrane region" description="Helical" evidence="2">
    <location>
        <begin position="7"/>
        <end position="26"/>
    </location>
</feature>
<comment type="caution">
    <text evidence="3">The sequence shown here is derived from an EMBL/GenBank/DDBJ whole genome shotgun (WGS) entry which is preliminary data.</text>
</comment>
<evidence type="ECO:0000256" key="1">
    <source>
        <dbReference type="SAM" id="MobiDB-lite"/>
    </source>
</evidence>
<reference evidence="4" key="1">
    <citation type="journal article" date="2019" name="Int. J. Syst. Evol. Microbiol.">
        <title>The Global Catalogue of Microorganisms (GCM) 10K type strain sequencing project: providing services to taxonomists for standard genome sequencing and annotation.</title>
        <authorList>
            <consortium name="The Broad Institute Genomics Platform"/>
            <consortium name="The Broad Institute Genome Sequencing Center for Infectious Disease"/>
            <person name="Wu L."/>
            <person name="Ma J."/>
        </authorList>
    </citation>
    <scope>NUCLEOTIDE SEQUENCE [LARGE SCALE GENOMIC DNA]</scope>
    <source>
        <strain evidence="4">CCUG 60523</strain>
    </source>
</reference>
<proteinExistence type="predicted"/>
<keyword evidence="2" id="KW-1133">Transmembrane helix</keyword>
<dbReference type="EMBL" id="JBHRZS010000007">
    <property type="protein sequence ID" value="MFC3880213.1"/>
    <property type="molecule type" value="Genomic_DNA"/>
</dbReference>
<keyword evidence="2" id="KW-0472">Membrane</keyword>
<keyword evidence="2" id="KW-0812">Transmembrane</keyword>
<evidence type="ECO:0000256" key="2">
    <source>
        <dbReference type="SAM" id="Phobius"/>
    </source>
</evidence>
<gene>
    <name evidence="3" type="ORF">ACFOSV_08500</name>
</gene>
<keyword evidence="4" id="KW-1185">Reference proteome</keyword>
<evidence type="ECO:0008006" key="5">
    <source>
        <dbReference type="Google" id="ProtNLM"/>
    </source>
</evidence>
<evidence type="ECO:0000313" key="3">
    <source>
        <dbReference type="EMBL" id="MFC3880213.1"/>
    </source>
</evidence>